<sequence length="89" mass="10034">MGSVTHIEDEKKELVCDVHRLARLGMQVVDSTKGRVMIHHSYESSFVVDVNSKQHLDPILMELKESVLNKSIEVFSQGGDGVLLFKCYT</sequence>
<dbReference type="AlphaFoldDB" id="A0AAF0QF38"/>
<keyword evidence="2" id="KW-1185">Reference proteome</keyword>
<organism evidence="1 2">
    <name type="scientific">Solanum verrucosum</name>
    <dbReference type="NCBI Taxonomy" id="315347"/>
    <lineage>
        <taxon>Eukaryota</taxon>
        <taxon>Viridiplantae</taxon>
        <taxon>Streptophyta</taxon>
        <taxon>Embryophyta</taxon>
        <taxon>Tracheophyta</taxon>
        <taxon>Spermatophyta</taxon>
        <taxon>Magnoliopsida</taxon>
        <taxon>eudicotyledons</taxon>
        <taxon>Gunneridae</taxon>
        <taxon>Pentapetalae</taxon>
        <taxon>asterids</taxon>
        <taxon>lamiids</taxon>
        <taxon>Solanales</taxon>
        <taxon>Solanaceae</taxon>
        <taxon>Solanoideae</taxon>
        <taxon>Solaneae</taxon>
        <taxon>Solanum</taxon>
    </lineage>
</organism>
<evidence type="ECO:0000313" key="2">
    <source>
        <dbReference type="Proteomes" id="UP001234989"/>
    </source>
</evidence>
<gene>
    <name evidence="1" type="ORF">MTR67_013455</name>
</gene>
<name>A0AAF0QF38_SOLVR</name>
<dbReference type="EMBL" id="CP133614">
    <property type="protein sequence ID" value="WMV20070.1"/>
    <property type="molecule type" value="Genomic_DNA"/>
</dbReference>
<proteinExistence type="predicted"/>
<accession>A0AAF0QF38</accession>
<protein>
    <submittedName>
        <fullName evidence="1">Uncharacterized protein</fullName>
    </submittedName>
</protein>
<reference evidence="1" key="1">
    <citation type="submission" date="2023-08" db="EMBL/GenBank/DDBJ databases">
        <title>A de novo genome assembly of Solanum verrucosum Schlechtendal, a Mexican diploid species geographically isolated from the other diploid A-genome species in potato relatives.</title>
        <authorList>
            <person name="Hosaka K."/>
        </authorList>
    </citation>
    <scope>NUCLEOTIDE SEQUENCE</scope>
    <source>
        <tissue evidence="1">Young leaves</tissue>
    </source>
</reference>
<evidence type="ECO:0000313" key="1">
    <source>
        <dbReference type="EMBL" id="WMV20070.1"/>
    </source>
</evidence>
<dbReference type="Proteomes" id="UP001234989">
    <property type="component" value="Chromosome 3"/>
</dbReference>